<accession>A0A9D1DAL2</accession>
<feature type="transmembrane region" description="Helical" evidence="1">
    <location>
        <begin position="20"/>
        <end position="41"/>
    </location>
</feature>
<reference evidence="2" key="1">
    <citation type="submission" date="2020-10" db="EMBL/GenBank/DDBJ databases">
        <authorList>
            <person name="Gilroy R."/>
        </authorList>
    </citation>
    <scope>NUCLEOTIDE SEQUENCE</scope>
    <source>
        <strain evidence="2">ChiW25-3613</strain>
    </source>
</reference>
<dbReference type="Proteomes" id="UP000824179">
    <property type="component" value="Unassembled WGS sequence"/>
</dbReference>
<dbReference type="AlphaFoldDB" id="A0A9D1DAL2"/>
<feature type="transmembrane region" description="Helical" evidence="1">
    <location>
        <begin position="61"/>
        <end position="87"/>
    </location>
</feature>
<organism evidence="2 3">
    <name type="scientific">Candidatus Coproplasma stercoripullorum</name>
    <dbReference type="NCBI Taxonomy" id="2840751"/>
    <lineage>
        <taxon>Bacteria</taxon>
        <taxon>Bacillati</taxon>
        <taxon>Bacillota</taxon>
        <taxon>Clostridia</taxon>
        <taxon>Eubacteriales</taxon>
        <taxon>Candidatus Coproplasma</taxon>
    </lineage>
</organism>
<keyword evidence="1" id="KW-1133">Transmembrane helix</keyword>
<sequence length="168" mass="17629">MQKDAAAIKMARANAILYTIGRAALFLLVVLTVADIIYFYLSSDSGLVLGMMIPHMAALLATSATQAFSIIACNIAAYALISAVILCALLAGRWYAFCVVAAVLLSVDTLVSIWLFLAARSPGYLPSLLVHIAAEALVIAAAAAGRRLCSLQCGVRSSLKLALFGHKA</sequence>
<feature type="transmembrane region" description="Helical" evidence="1">
    <location>
        <begin position="123"/>
        <end position="144"/>
    </location>
</feature>
<proteinExistence type="predicted"/>
<protein>
    <submittedName>
        <fullName evidence="2">Uncharacterized protein</fullName>
    </submittedName>
</protein>
<reference evidence="2" key="2">
    <citation type="journal article" date="2021" name="PeerJ">
        <title>Extensive microbial diversity within the chicken gut microbiome revealed by metagenomics and culture.</title>
        <authorList>
            <person name="Gilroy R."/>
            <person name="Ravi A."/>
            <person name="Getino M."/>
            <person name="Pursley I."/>
            <person name="Horton D.L."/>
            <person name="Alikhan N.F."/>
            <person name="Baker D."/>
            <person name="Gharbi K."/>
            <person name="Hall N."/>
            <person name="Watson M."/>
            <person name="Adriaenssens E.M."/>
            <person name="Foster-Nyarko E."/>
            <person name="Jarju S."/>
            <person name="Secka A."/>
            <person name="Antonio M."/>
            <person name="Oren A."/>
            <person name="Chaudhuri R.R."/>
            <person name="La Ragione R."/>
            <person name="Hildebrand F."/>
            <person name="Pallen M.J."/>
        </authorList>
    </citation>
    <scope>NUCLEOTIDE SEQUENCE</scope>
    <source>
        <strain evidence="2">ChiW25-3613</strain>
    </source>
</reference>
<evidence type="ECO:0000256" key="1">
    <source>
        <dbReference type="SAM" id="Phobius"/>
    </source>
</evidence>
<dbReference type="EMBL" id="DVHB01000051">
    <property type="protein sequence ID" value="HIR39287.1"/>
    <property type="molecule type" value="Genomic_DNA"/>
</dbReference>
<evidence type="ECO:0000313" key="2">
    <source>
        <dbReference type="EMBL" id="HIR39287.1"/>
    </source>
</evidence>
<gene>
    <name evidence="2" type="ORF">IAB90_02790</name>
</gene>
<comment type="caution">
    <text evidence="2">The sequence shown here is derived from an EMBL/GenBank/DDBJ whole genome shotgun (WGS) entry which is preliminary data.</text>
</comment>
<keyword evidence="1" id="KW-0472">Membrane</keyword>
<name>A0A9D1DAL2_9FIRM</name>
<feature type="transmembrane region" description="Helical" evidence="1">
    <location>
        <begin position="94"/>
        <end position="117"/>
    </location>
</feature>
<keyword evidence="1" id="KW-0812">Transmembrane</keyword>
<evidence type="ECO:0000313" key="3">
    <source>
        <dbReference type="Proteomes" id="UP000824179"/>
    </source>
</evidence>